<organism evidence="2 3">
    <name type="scientific">Jatropha curcas</name>
    <name type="common">Barbados nut</name>
    <dbReference type="NCBI Taxonomy" id="180498"/>
    <lineage>
        <taxon>Eukaryota</taxon>
        <taxon>Viridiplantae</taxon>
        <taxon>Streptophyta</taxon>
        <taxon>Embryophyta</taxon>
        <taxon>Tracheophyta</taxon>
        <taxon>Spermatophyta</taxon>
        <taxon>Magnoliopsida</taxon>
        <taxon>eudicotyledons</taxon>
        <taxon>Gunneridae</taxon>
        <taxon>Pentapetalae</taxon>
        <taxon>rosids</taxon>
        <taxon>fabids</taxon>
        <taxon>Malpighiales</taxon>
        <taxon>Euphorbiaceae</taxon>
        <taxon>Crotonoideae</taxon>
        <taxon>Jatropheae</taxon>
        <taxon>Jatropha</taxon>
    </lineage>
</organism>
<accession>A0A067K6K5</accession>
<feature type="compositionally biased region" description="Polar residues" evidence="1">
    <location>
        <begin position="1"/>
        <end position="15"/>
    </location>
</feature>
<evidence type="ECO:0000313" key="3">
    <source>
        <dbReference type="Proteomes" id="UP000027138"/>
    </source>
</evidence>
<gene>
    <name evidence="2" type="ORF">JCGZ_16234</name>
</gene>
<reference evidence="2 3" key="1">
    <citation type="journal article" date="2014" name="PLoS ONE">
        <title>Global Analysis of Gene Expression Profiles in Physic Nut (Jatropha curcas L.) Seedlings Exposed to Salt Stress.</title>
        <authorList>
            <person name="Zhang L."/>
            <person name="Zhang C."/>
            <person name="Wu P."/>
            <person name="Chen Y."/>
            <person name="Li M."/>
            <person name="Jiang H."/>
            <person name="Wu G."/>
        </authorList>
    </citation>
    <scope>NUCLEOTIDE SEQUENCE [LARGE SCALE GENOMIC DNA]</scope>
    <source>
        <strain evidence="3">cv. GZQX0401</strain>
        <tissue evidence="2">Young leaves</tissue>
    </source>
</reference>
<name>A0A067K6K5_JATCU</name>
<protein>
    <submittedName>
        <fullName evidence="2">Uncharacterized protein</fullName>
    </submittedName>
</protein>
<keyword evidence="3" id="KW-1185">Reference proteome</keyword>
<proteinExistence type="predicted"/>
<dbReference type="Proteomes" id="UP000027138">
    <property type="component" value="Unassembled WGS sequence"/>
</dbReference>
<feature type="region of interest" description="Disordered" evidence="1">
    <location>
        <begin position="1"/>
        <end position="68"/>
    </location>
</feature>
<dbReference type="AlphaFoldDB" id="A0A067K6K5"/>
<evidence type="ECO:0000256" key="1">
    <source>
        <dbReference type="SAM" id="MobiDB-lite"/>
    </source>
</evidence>
<sequence length="80" mass="8540">MQMSGQPSAGTSSSDPLPATDRDVSTTLHQPLPSPVNPNTADDTLVTPADTTTHLAYNPPGTTRLDRVDDQPLRFDFGSF</sequence>
<dbReference type="EMBL" id="KK914655">
    <property type="protein sequence ID" value="KDP30658.1"/>
    <property type="molecule type" value="Genomic_DNA"/>
</dbReference>
<evidence type="ECO:0000313" key="2">
    <source>
        <dbReference type="EMBL" id="KDP30658.1"/>
    </source>
</evidence>